<dbReference type="EMBL" id="BART01025101">
    <property type="protein sequence ID" value="GAG96755.1"/>
    <property type="molecule type" value="Genomic_DNA"/>
</dbReference>
<accession>X1BP32</accession>
<organism evidence="1">
    <name type="scientific">marine sediment metagenome</name>
    <dbReference type="NCBI Taxonomy" id="412755"/>
    <lineage>
        <taxon>unclassified sequences</taxon>
        <taxon>metagenomes</taxon>
        <taxon>ecological metagenomes</taxon>
    </lineage>
</organism>
<comment type="caution">
    <text evidence="1">The sequence shown here is derived from an EMBL/GenBank/DDBJ whole genome shotgun (WGS) entry which is preliminary data.</text>
</comment>
<protein>
    <submittedName>
        <fullName evidence="1">Uncharacterized protein</fullName>
    </submittedName>
</protein>
<name>X1BP32_9ZZZZ</name>
<reference evidence="1" key="1">
    <citation type="journal article" date="2014" name="Front. Microbiol.">
        <title>High frequency of phylogenetically diverse reductive dehalogenase-homologous genes in deep subseafloor sedimentary metagenomes.</title>
        <authorList>
            <person name="Kawai M."/>
            <person name="Futagami T."/>
            <person name="Toyoda A."/>
            <person name="Takaki Y."/>
            <person name="Nishi S."/>
            <person name="Hori S."/>
            <person name="Arai W."/>
            <person name="Tsubouchi T."/>
            <person name="Morono Y."/>
            <person name="Uchiyama I."/>
            <person name="Ito T."/>
            <person name="Fujiyama A."/>
            <person name="Inagaki F."/>
            <person name="Takami H."/>
        </authorList>
    </citation>
    <scope>NUCLEOTIDE SEQUENCE</scope>
    <source>
        <strain evidence="1">Expedition CK06-06</strain>
    </source>
</reference>
<feature type="non-terminal residue" evidence="1">
    <location>
        <position position="34"/>
    </location>
</feature>
<proteinExistence type="predicted"/>
<evidence type="ECO:0000313" key="1">
    <source>
        <dbReference type="EMBL" id="GAG96755.1"/>
    </source>
</evidence>
<dbReference type="AlphaFoldDB" id="X1BP32"/>
<sequence>MAKEHPEDYCHICGGKNIVWFADNDLWNKVVDNR</sequence>
<gene>
    <name evidence="1" type="ORF">S01H4_45137</name>
</gene>